<evidence type="ECO:0000256" key="5">
    <source>
        <dbReference type="ARBA" id="ARBA00022912"/>
    </source>
</evidence>
<dbReference type="GO" id="GO:0003993">
    <property type="term" value="F:acid phosphatase activity"/>
    <property type="evidence" value="ECO:0007669"/>
    <property type="project" value="InterPro"/>
</dbReference>
<accession>A0A7W5ZKZ7</accession>
<dbReference type="GO" id="GO:0005737">
    <property type="term" value="C:cytoplasm"/>
    <property type="evidence" value="ECO:0007669"/>
    <property type="project" value="UniProtKB-SubCell"/>
</dbReference>
<reference evidence="8 9" key="1">
    <citation type="submission" date="2020-08" db="EMBL/GenBank/DDBJ databases">
        <title>Genomic Encyclopedia of Type Strains, Phase IV (KMG-IV): sequencing the most valuable type-strain genomes for metagenomic binning, comparative biology and taxonomic classification.</title>
        <authorList>
            <person name="Goeker M."/>
        </authorList>
    </citation>
    <scope>NUCLEOTIDE SEQUENCE [LARGE SCALE GENOMIC DNA]</scope>
    <source>
        <strain evidence="8 9">DSM 17976</strain>
    </source>
</reference>
<proteinExistence type="inferred from homology"/>
<protein>
    <submittedName>
        <fullName evidence="8">Protein-tyrosine phosphatase</fullName>
        <ecNumber evidence="8">3.1.3.48</ecNumber>
    </submittedName>
</protein>
<evidence type="ECO:0000259" key="7">
    <source>
        <dbReference type="SMART" id="SM00226"/>
    </source>
</evidence>
<keyword evidence="4 8" id="KW-0378">Hydrolase</keyword>
<gene>
    <name evidence="8" type="ORF">FHS57_001736</name>
</gene>
<dbReference type="EC" id="3.1.3.48" evidence="8"/>
<keyword evidence="9" id="KW-1185">Reference proteome</keyword>
<dbReference type="EMBL" id="JACIBY010000003">
    <property type="protein sequence ID" value="MBB3837739.1"/>
    <property type="molecule type" value="Genomic_DNA"/>
</dbReference>
<dbReference type="SUPFAM" id="SSF52788">
    <property type="entry name" value="Phosphotyrosine protein phosphatases I"/>
    <property type="match status" value="1"/>
</dbReference>
<dbReference type="InterPro" id="IPR036196">
    <property type="entry name" value="Ptyr_pPase_sf"/>
</dbReference>
<feature type="domain" description="Phosphotyrosine protein phosphatase I" evidence="7">
    <location>
        <begin position="3"/>
        <end position="156"/>
    </location>
</feature>
<comment type="caution">
    <text evidence="8">The sequence shown here is derived from an EMBL/GenBank/DDBJ whole genome shotgun (WGS) entry which is preliminary data.</text>
</comment>
<evidence type="ECO:0000256" key="3">
    <source>
        <dbReference type="ARBA" id="ARBA00022490"/>
    </source>
</evidence>
<evidence type="ECO:0000256" key="4">
    <source>
        <dbReference type="ARBA" id="ARBA00022801"/>
    </source>
</evidence>
<dbReference type="Proteomes" id="UP000541352">
    <property type="component" value="Unassembled WGS sequence"/>
</dbReference>
<dbReference type="RefSeq" id="WP_310586982.1">
    <property type="nucleotide sequence ID" value="NZ_JACIBY010000003.1"/>
</dbReference>
<name>A0A7W5ZKZ7_9BACT</name>
<dbReference type="Gene3D" id="3.40.50.2300">
    <property type="match status" value="1"/>
</dbReference>
<dbReference type="PRINTS" id="PR00719">
    <property type="entry name" value="LMWPTPASE"/>
</dbReference>
<organism evidence="8 9">
    <name type="scientific">Runella defluvii</name>
    <dbReference type="NCBI Taxonomy" id="370973"/>
    <lineage>
        <taxon>Bacteria</taxon>
        <taxon>Pseudomonadati</taxon>
        <taxon>Bacteroidota</taxon>
        <taxon>Cytophagia</taxon>
        <taxon>Cytophagales</taxon>
        <taxon>Spirosomataceae</taxon>
        <taxon>Runella</taxon>
    </lineage>
</organism>
<evidence type="ECO:0000256" key="2">
    <source>
        <dbReference type="ARBA" id="ARBA00011063"/>
    </source>
</evidence>
<evidence type="ECO:0000313" key="9">
    <source>
        <dbReference type="Proteomes" id="UP000541352"/>
    </source>
</evidence>
<feature type="active site" description="Proton donor" evidence="6">
    <location>
        <position position="130"/>
    </location>
</feature>
<dbReference type="GO" id="GO:0004726">
    <property type="term" value="F:non-membrane spanning protein tyrosine phosphatase activity"/>
    <property type="evidence" value="ECO:0007669"/>
    <property type="project" value="InterPro"/>
</dbReference>
<dbReference type="AlphaFoldDB" id="A0A7W5ZKZ7"/>
<dbReference type="InterPro" id="IPR017867">
    <property type="entry name" value="Tyr_phospatase_low_mol_wt"/>
</dbReference>
<dbReference type="SMART" id="SM00226">
    <property type="entry name" value="LMWPc"/>
    <property type="match status" value="1"/>
</dbReference>
<feature type="active site" evidence="6">
    <location>
        <position position="15"/>
    </location>
</feature>
<dbReference type="InterPro" id="IPR050438">
    <property type="entry name" value="LMW_PTPase"/>
</dbReference>
<comment type="subcellular location">
    <subcellularLocation>
        <location evidence="1">Cytoplasm</location>
    </subcellularLocation>
</comment>
<dbReference type="PRINTS" id="PR00720">
    <property type="entry name" value="MAMMALPTPASE"/>
</dbReference>
<evidence type="ECO:0000256" key="6">
    <source>
        <dbReference type="PIRSR" id="PIRSR617867-1"/>
    </source>
</evidence>
<evidence type="ECO:0000256" key="1">
    <source>
        <dbReference type="ARBA" id="ARBA00004496"/>
    </source>
</evidence>
<keyword evidence="3" id="KW-0963">Cytoplasm</keyword>
<dbReference type="InterPro" id="IPR023485">
    <property type="entry name" value="Ptyr_pPase"/>
</dbReference>
<dbReference type="PANTHER" id="PTHR11717">
    <property type="entry name" value="LOW MOLECULAR WEIGHT PROTEIN TYROSINE PHOSPHATASE"/>
    <property type="match status" value="1"/>
</dbReference>
<dbReference type="InterPro" id="IPR002115">
    <property type="entry name" value="Tyr_Pase_low_mol_wt_mml"/>
</dbReference>
<dbReference type="PANTHER" id="PTHR11717:SF7">
    <property type="entry name" value="LOW MOLECULAR WEIGHT PHOSPHOTYROSINE PROTEIN PHOSPHATASE"/>
    <property type="match status" value="1"/>
</dbReference>
<dbReference type="Pfam" id="PF01451">
    <property type="entry name" value="LMWPc"/>
    <property type="match status" value="1"/>
</dbReference>
<feature type="active site" description="Nucleophile" evidence="6">
    <location>
        <position position="9"/>
    </location>
</feature>
<dbReference type="FunFam" id="3.40.50.2300:FF:000105">
    <property type="entry name" value="Low molecular weight phosphotyrosine protein"/>
    <property type="match status" value="1"/>
</dbReference>
<comment type="similarity">
    <text evidence="2">Belongs to the low molecular weight phosphotyrosine protein phosphatase family.</text>
</comment>
<keyword evidence="5" id="KW-0904">Protein phosphatase</keyword>
<evidence type="ECO:0000313" key="8">
    <source>
        <dbReference type="EMBL" id="MBB3837739.1"/>
    </source>
</evidence>
<sequence>MKLQVLFVCLGNICRSPLAEGAFRELVAQKGLSDSISCDSAGTHGYHIGALPDRRSRRVAADYGITLTHHARKLSSDDFANFDYIIAMDESNLENIQTQSYRSTGFYPEEGRVLLYRDFDDQADSPNVPDPYYDDMSAFEDVFQIVSRCGEHFLEYLIKEHNLV</sequence>
<dbReference type="CDD" id="cd16343">
    <property type="entry name" value="LMWPTP"/>
    <property type="match status" value="1"/>
</dbReference>